<evidence type="ECO:0000313" key="3">
    <source>
        <dbReference type="Proteomes" id="UP000324800"/>
    </source>
</evidence>
<evidence type="ECO:0000313" key="2">
    <source>
        <dbReference type="EMBL" id="KAA6368389.1"/>
    </source>
</evidence>
<feature type="transmembrane region" description="Helical" evidence="1">
    <location>
        <begin position="288"/>
        <end position="305"/>
    </location>
</feature>
<dbReference type="AlphaFoldDB" id="A0A5J4UCS3"/>
<dbReference type="EMBL" id="SNRW01017397">
    <property type="protein sequence ID" value="KAA6368389.1"/>
    <property type="molecule type" value="Genomic_DNA"/>
</dbReference>
<accession>A0A5J4UCS3</accession>
<keyword evidence="1" id="KW-0472">Membrane</keyword>
<name>A0A5J4UCS3_9EUKA</name>
<dbReference type="Proteomes" id="UP000324800">
    <property type="component" value="Unassembled WGS sequence"/>
</dbReference>
<keyword evidence="1" id="KW-1133">Transmembrane helix</keyword>
<reference evidence="2 3" key="1">
    <citation type="submission" date="2019-03" db="EMBL/GenBank/DDBJ databases">
        <title>Single cell metagenomics reveals metabolic interactions within the superorganism composed of flagellate Streblomastix strix and complex community of Bacteroidetes bacteria on its surface.</title>
        <authorList>
            <person name="Treitli S.C."/>
            <person name="Kolisko M."/>
            <person name="Husnik F."/>
            <person name="Keeling P."/>
            <person name="Hampl V."/>
        </authorList>
    </citation>
    <scope>NUCLEOTIDE SEQUENCE [LARGE SCALE GENOMIC DNA]</scope>
    <source>
        <strain evidence="2">ST1C</strain>
    </source>
</reference>
<feature type="non-terminal residue" evidence="2">
    <location>
        <position position="1"/>
    </location>
</feature>
<comment type="caution">
    <text evidence="2">The sequence shown here is derived from an EMBL/GenBank/DDBJ whole genome shotgun (WGS) entry which is preliminary data.</text>
</comment>
<organism evidence="2 3">
    <name type="scientific">Streblomastix strix</name>
    <dbReference type="NCBI Taxonomy" id="222440"/>
    <lineage>
        <taxon>Eukaryota</taxon>
        <taxon>Metamonada</taxon>
        <taxon>Preaxostyla</taxon>
        <taxon>Oxymonadida</taxon>
        <taxon>Streblomastigidae</taxon>
        <taxon>Streblomastix</taxon>
    </lineage>
</organism>
<proteinExistence type="predicted"/>
<evidence type="ECO:0000256" key="1">
    <source>
        <dbReference type="SAM" id="Phobius"/>
    </source>
</evidence>
<feature type="transmembrane region" description="Helical" evidence="1">
    <location>
        <begin position="52"/>
        <end position="75"/>
    </location>
</feature>
<sequence length="338" mass="38043">IAKSFMSICGIVGFILGIFEQEPLLFLILRGSIALVIFGVITFVYAVYMMAVIFHGIVVIAFHAQFVGISIKGFGTKNTVDEIRRRIVTIKVLSKNWETLTIQILRRGLLSSKVTAGVVNMLLVSPCVVKAAEPMLRVALPPYPAYSTYLLRESQFPTAALRRCHQIFALVIFKRVVVIWLVRDRHVDCVARIDALCMRLQRTQSTELTYIFGMVLNCVHPCFLYIQMAEPQGWTARGSIRSLRPAMVVSQQRSGAIERSDIKTLSGYYSEHSDNGNRPVGKSASRQFLLSQLAAIMNIILCYQLEMFIFRIELETLVLAQVRSIHCKKYQSNSGTAL</sequence>
<keyword evidence="1" id="KW-0812">Transmembrane</keyword>
<feature type="transmembrane region" description="Helical" evidence="1">
    <location>
        <begin position="24"/>
        <end position="46"/>
    </location>
</feature>
<protein>
    <submittedName>
        <fullName evidence="2">Uncharacterized protein</fullName>
    </submittedName>
</protein>
<gene>
    <name evidence="2" type="ORF">EZS28_036084</name>
</gene>